<gene>
    <name evidence="1" type="ORF">KC678_04815</name>
</gene>
<dbReference type="Proteomes" id="UP000775877">
    <property type="component" value="Unassembled WGS sequence"/>
</dbReference>
<dbReference type="AlphaFoldDB" id="A0A955L295"/>
<name>A0A955L295_9BACT</name>
<comment type="caution">
    <text evidence="1">The sequence shown here is derived from an EMBL/GenBank/DDBJ whole genome shotgun (WGS) entry which is preliminary data.</text>
</comment>
<evidence type="ECO:0000313" key="2">
    <source>
        <dbReference type="Proteomes" id="UP000775877"/>
    </source>
</evidence>
<organism evidence="1 2">
    <name type="scientific">Candidatus Dojkabacteria bacterium</name>
    <dbReference type="NCBI Taxonomy" id="2099670"/>
    <lineage>
        <taxon>Bacteria</taxon>
        <taxon>Candidatus Dojkabacteria</taxon>
    </lineage>
</organism>
<accession>A0A955L295</accession>
<evidence type="ECO:0000313" key="1">
    <source>
        <dbReference type="EMBL" id="MCA9381561.1"/>
    </source>
</evidence>
<sequence length="150" mass="16828">MQLNTQLLKLDTDIVINHTEVANSIIEPLINGSVTPIEMYALIRHIKAIVEIAENSIKDEVVDYMEKNYSKEVVTKGGIEIKTKKGASKATFPNNPLIEETANRLKALQEIAKTLAKTRQKEVADTETGELIYPAQISYNKDTVEIKFIK</sequence>
<reference evidence="1" key="1">
    <citation type="submission" date="2020-04" db="EMBL/GenBank/DDBJ databases">
        <authorList>
            <person name="Zhang T."/>
        </authorList>
    </citation>
    <scope>NUCLEOTIDE SEQUENCE</scope>
    <source>
        <strain evidence="1">HKST-UBA13</strain>
    </source>
</reference>
<dbReference type="EMBL" id="JAGQLJ010000132">
    <property type="protein sequence ID" value="MCA9381561.1"/>
    <property type="molecule type" value="Genomic_DNA"/>
</dbReference>
<proteinExistence type="predicted"/>
<protein>
    <submittedName>
        <fullName evidence="1">Uncharacterized protein</fullName>
    </submittedName>
</protein>
<reference evidence="1" key="2">
    <citation type="journal article" date="2021" name="Microbiome">
        <title>Successional dynamics and alternative stable states in a saline activated sludge microbial community over 9 years.</title>
        <authorList>
            <person name="Wang Y."/>
            <person name="Ye J."/>
            <person name="Ju F."/>
            <person name="Liu L."/>
            <person name="Boyd J.A."/>
            <person name="Deng Y."/>
            <person name="Parks D.H."/>
            <person name="Jiang X."/>
            <person name="Yin X."/>
            <person name="Woodcroft B.J."/>
            <person name="Tyson G.W."/>
            <person name="Hugenholtz P."/>
            <person name="Polz M.F."/>
            <person name="Zhang T."/>
        </authorList>
    </citation>
    <scope>NUCLEOTIDE SEQUENCE</scope>
    <source>
        <strain evidence="1">HKST-UBA13</strain>
    </source>
</reference>